<evidence type="ECO:0000256" key="6">
    <source>
        <dbReference type="ARBA" id="ARBA00022801"/>
    </source>
</evidence>
<evidence type="ECO:0000256" key="1">
    <source>
        <dbReference type="ARBA" id="ARBA00001968"/>
    </source>
</evidence>
<dbReference type="Pfam" id="PF13359">
    <property type="entry name" value="DDE_Tnp_4"/>
    <property type="match status" value="2"/>
</dbReference>
<dbReference type="Proteomes" id="UP000887566">
    <property type="component" value="Unplaced"/>
</dbReference>
<evidence type="ECO:0000313" key="10">
    <source>
        <dbReference type="Proteomes" id="UP000887566"/>
    </source>
</evidence>
<dbReference type="AlphaFoldDB" id="A0A914WV46"/>
<evidence type="ECO:0000256" key="3">
    <source>
        <dbReference type="ARBA" id="ARBA00006958"/>
    </source>
</evidence>
<feature type="domain" description="DDE Tnp4" evidence="9">
    <location>
        <begin position="416"/>
        <end position="494"/>
    </location>
</feature>
<evidence type="ECO:0000256" key="4">
    <source>
        <dbReference type="ARBA" id="ARBA00022722"/>
    </source>
</evidence>
<dbReference type="PANTHER" id="PTHR22930:SF267">
    <property type="entry name" value="NUCLEASE HARBI1-RELATED"/>
    <property type="match status" value="1"/>
</dbReference>
<feature type="region of interest" description="Disordered" evidence="8">
    <location>
        <begin position="128"/>
        <end position="189"/>
    </location>
</feature>
<comment type="similarity">
    <text evidence="3">Belongs to the HARBI1 family.</text>
</comment>
<keyword evidence="5" id="KW-0479">Metal-binding</keyword>
<keyword evidence="7" id="KW-0539">Nucleus</keyword>
<feature type="domain" description="DDE Tnp4" evidence="9">
    <location>
        <begin position="364"/>
        <end position="414"/>
    </location>
</feature>
<evidence type="ECO:0000259" key="9">
    <source>
        <dbReference type="Pfam" id="PF13359"/>
    </source>
</evidence>
<feature type="compositionally biased region" description="Basic and acidic residues" evidence="8">
    <location>
        <begin position="148"/>
        <end position="189"/>
    </location>
</feature>
<dbReference type="InterPro" id="IPR045249">
    <property type="entry name" value="HARBI1-like"/>
</dbReference>
<evidence type="ECO:0000256" key="2">
    <source>
        <dbReference type="ARBA" id="ARBA00004123"/>
    </source>
</evidence>
<dbReference type="GO" id="GO:0005634">
    <property type="term" value="C:nucleus"/>
    <property type="evidence" value="ECO:0007669"/>
    <property type="project" value="UniProtKB-SubCell"/>
</dbReference>
<dbReference type="WBParaSite" id="PSAMB.scaffold536size47779.g6968.t1">
    <property type="protein sequence ID" value="PSAMB.scaffold536size47779.g6968.t1"/>
    <property type="gene ID" value="PSAMB.scaffold536size47779.g6968"/>
</dbReference>
<protein>
    <submittedName>
        <fullName evidence="11">DDE Tnp4 domain-containing protein</fullName>
    </submittedName>
</protein>
<keyword evidence="10" id="KW-1185">Reference proteome</keyword>
<accession>A0A914WV46</accession>
<sequence>MRKLKDIQEKIDFVRKILENKAVIFRSFSPLLTTKDKEKTWRRIRDELLALGSNLAAANEWKALSNTVWQNIRRSTINKIDARKRTCGPGPIEMDQISNWTELDSLVHDLLGRSIICGLDIAESGESERPAQFLSHATSDDARDDGEFDRQHSRDESRADNHNGDNGRNGRCDRYDRGNGRNDGGSDRYNDYEAGASFEVTSLQLSFRDMLFSDSEHEEVEVGRRPREFSKRINFVLEPAKFRERFHLTMEQTENLLLTLGPYLSPKSARNQAMPADEKLLVALRFFASGHYYYSLGDSHGYSKATVHRAVHLVTKLINSLLFQDTVKWSDSAQDRQYIGRRFYNLKSQYAEDIVGMPAVCGAIDGTLINILTPKAEEYLFIDRHGNHSLNCTAVAGPNCEFYYISAKWPGSVSAVLLGDSIYPTNEWLIPMKSVNSPTANEERFYKAHAKTRRVVECAFGVLKMRFRCLYEGLRVRYPVAACEIIKACMVLHNLALKSDPVSIDDDFNLHDERAPASARLNAHELESEASTKDDNNIGPVVGRLNQLMHLYNSRFV</sequence>
<comment type="subcellular location">
    <subcellularLocation>
        <location evidence="2">Nucleus</location>
    </subcellularLocation>
</comment>
<name>A0A914WV46_9BILA</name>
<dbReference type="GO" id="GO:0046872">
    <property type="term" value="F:metal ion binding"/>
    <property type="evidence" value="ECO:0007669"/>
    <property type="project" value="UniProtKB-KW"/>
</dbReference>
<keyword evidence="6" id="KW-0378">Hydrolase</keyword>
<evidence type="ECO:0000256" key="8">
    <source>
        <dbReference type="SAM" id="MobiDB-lite"/>
    </source>
</evidence>
<proteinExistence type="inferred from homology"/>
<dbReference type="GO" id="GO:0004518">
    <property type="term" value="F:nuclease activity"/>
    <property type="evidence" value="ECO:0007669"/>
    <property type="project" value="UniProtKB-KW"/>
</dbReference>
<organism evidence="10 11">
    <name type="scientific">Plectus sambesii</name>
    <dbReference type="NCBI Taxonomy" id="2011161"/>
    <lineage>
        <taxon>Eukaryota</taxon>
        <taxon>Metazoa</taxon>
        <taxon>Ecdysozoa</taxon>
        <taxon>Nematoda</taxon>
        <taxon>Chromadorea</taxon>
        <taxon>Plectida</taxon>
        <taxon>Plectina</taxon>
        <taxon>Plectoidea</taxon>
        <taxon>Plectidae</taxon>
        <taxon>Plectus</taxon>
    </lineage>
</organism>
<comment type="cofactor">
    <cofactor evidence="1">
        <name>a divalent metal cation</name>
        <dbReference type="ChEBI" id="CHEBI:60240"/>
    </cofactor>
</comment>
<evidence type="ECO:0000256" key="7">
    <source>
        <dbReference type="ARBA" id="ARBA00023242"/>
    </source>
</evidence>
<dbReference type="PANTHER" id="PTHR22930">
    <property type="match status" value="1"/>
</dbReference>
<keyword evidence="4" id="KW-0540">Nuclease</keyword>
<reference evidence="11" key="1">
    <citation type="submission" date="2022-11" db="UniProtKB">
        <authorList>
            <consortium name="WormBaseParasite"/>
        </authorList>
    </citation>
    <scope>IDENTIFICATION</scope>
</reference>
<dbReference type="GO" id="GO:0016787">
    <property type="term" value="F:hydrolase activity"/>
    <property type="evidence" value="ECO:0007669"/>
    <property type="project" value="UniProtKB-KW"/>
</dbReference>
<evidence type="ECO:0000256" key="5">
    <source>
        <dbReference type="ARBA" id="ARBA00022723"/>
    </source>
</evidence>
<evidence type="ECO:0000313" key="11">
    <source>
        <dbReference type="WBParaSite" id="PSAMB.scaffold536size47779.g6968.t1"/>
    </source>
</evidence>
<dbReference type="InterPro" id="IPR027806">
    <property type="entry name" value="HARBI1_dom"/>
</dbReference>